<dbReference type="Proteomes" id="UP000053958">
    <property type="component" value="Unassembled WGS sequence"/>
</dbReference>
<feature type="region of interest" description="Disordered" evidence="1">
    <location>
        <begin position="1"/>
        <end position="20"/>
    </location>
</feature>
<evidence type="ECO:0000256" key="1">
    <source>
        <dbReference type="SAM" id="MobiDB-lite"/>
    </source>
</evidence>
<evidence type="ECO:0000313" key="2">
    <source>
        <dbReference type="EMBL" id="KKA16483.1"/>
    </source>
</evidence>
<dbReference type="AlphaFoldDB" id="A0A0F4YFT7"/>
<protein>
    <submittedName>
        <fullName evidence="2">Uncharacterized protein</fullName>
    </submittedName>
</protein>
<proteinExistence type="predicted"/>
<evidence type="ECO:0000313" key="3">
    <source>
        <dbReference type="Proteomes" id="UP000053958"/>
    </source>
</evidence>
<keyword evidence="3" id="KW-1185">Reference proteome</keyword>
<dbReference type="RefSeq" id="XP_013323095.1">
    <property type="nucleotide sequence ID" value="XM_013467641.1"/>
</dbReference>
<feature type="region of interest" description="Disordered" evidence="1">
    <location>
        <begin position="30"/>
        <end position="100"/>
    </location>
</feature>
<organism evidence="2 3">
    <name type="scientific">Rasamsonia emersonii (strain ATCC 16479 / CBS 393.64 / IMI 116815)</name>
    <dbReference type="NCBI Taxonomy" id="1408163"/>
    <lineage>
        <taxon>Eukaryota</taxon>
        <taxon>Fungi</taxon>
        <taxon>Dikarya</taxon>
        <taxon>Ascomycota</taxon>
        <taxon>Pezizomycotina</taxon>
        <taxon>Eurotiomycetes</taxon>
        <taxon>Eurotiomycetidae</taxon>
        <taxon>Eurotiales</taxon>
        <taxon>Trichocomaceae</taxon>
        <taxon>Rasamsonia</taxon>
    </lineage>
</organism>
<gene>
    <name evidence="2" type="ORF">T310_9929</name>
</gene>
<feature type="non-terminal residue" evidence="2">
    <location>
        <position position="1"/>
    </location>
</feature>
<accession>A0A0F4YFT7</accession>
<comment type="caution">
    <text evidence="2">The sequence shown here is derived from an EMBL/GenBank/DDBJ whole genome shotgun (WGS) entry which is preliminary data.</text>
</comment>
<sequence>RARSALGDTAEGADDHPSSVPLARNAVEQELTDSPKPVACTDQGDSFPNPSECLLTGDAESDTDGDGGIGLLTQPSDSKPEPFKVSKTRRPRKRLGNGSR</sequence>
<feature type="compositionally biased region" description="Basic residues" evidence="1">
    <location>
        <begin position="86"/>
        <end position="100"/>
    </location>
</feature>
<dbReference type="EMBL" id="LASV01000763">
    <property type="protein sequence ID" value="KKA16483.1"/>
    <property type="molecule type" value="Genomic_DNA"/>
</dbReference>
<reference evidence="2 3" key="1">
    <citation type="submission" date="2015-04" db="EMBL/GenBank/DDBJ databases">
        <authorList>
            <person name="Heijne W.H."/>
            <person name="Fedorova N.D."/>
            <person name="Nierman W.C."/>
            <person name="Vollebregt A.W."/>
            <person name="Zhao Z."/>
            <person name="Wu L."/>
            <person name="Kumar M."/>
            <person name="Stam H."/>
            <person name="van den Berg M.A."/>
            <person name="Pel H.J."/>
        </authorList>
    </citation>
    <scope>NUCLEOTIDE SEQUENCE [LARGE SCALE GENOMIC DNA]</scope>
    <source>
        <strain evidence="2 3">CBS 393.64</strain>
    </source>
</reference>
<dbReference type="GeneID" id="25321843"/>
<name>A0A0F4YFT7_RASE3</name>